<feature type="transmembrane region" description="Helical" evidence="8">
    <location>
        <begin position="265"/>
        <end position="286"/>
    </location>
</feature>
<evidence type="ECO:0000256" key="1">
    <source>
        <dbReference type="ARBA" id="ARBA00004651"/>
    </source>
</evidence>
<reference evidence="10 11" key="1">
    <citation type="submission" date="2018-06" db="EMBL/GenBank/DDBJ databases">
        <title>Genomic Encyclopedia of Type Strains, Phase III (KMG-III): the genomes of soil and plant-associated and newly described type strains.</title>
        <authorList>
            <person name="Whitman W."/>
        </authorList>
    </citation>
    <scope>NUCLEOTIDE SEQUENCE [LARGE SCALE GENOMIC DNA]</scope>
    <source>
        <strain evidence="10 11">CECT 7342</strain>
    </source>
</reference>
<dbReference type="PANTHER" id="PTHR33908">
    <property type="entry name" value="MANNOSYLTRANSFERASE YKCB-RELATED"/>
    <property type="match status" value="1"/>
</dbReference>
<keyword evidence="11" id="KW-1185">Reference proteome</keyword>
<feature type="transmembrane region" description="Helical" evidence="8">
    <location>
        <begin position="204"/>
        <end position="224"/>
    </location>
</feature>
<dbReference type="GO" id="GO:0016757">
    <property type="term" value="F:glycosyltransferase activity"/>
    <property type="evidence" value="ECO:0007669"/>
    <property type="project" value="UniProtKB-KW"/>
</dbReference>
<evidence type="ECO:0000256" key="8">
    <source>
        <dbReference type="SAM" id="Phobius"/>
    </source>
</evidence>
<evidence type="ECO:0000256" key="2">
    <source>
        <dbReference type="ARBA" id="ARBA00022475"/>
    </source>
</evidence>
<keyword evidence="3 10" id="KW-0328">Glycosyltransferase</keyword>
<sequence length="487" mass="53674">MRLTAKAVLAGLGVILGIRLAAMAVMPFADTSEPRYAEIARIMAASGDWITPWFAPGEPFWGKPPLAFWAQAASGAWFGMSEMSLRLPSWLAMLGMLAILHELGRRLFSLGAARWAVLVFSTMLLPLVAAGAVLTDPFLALGITLSMASFLLAPEASSWFWRYGLFIGLAIGLLSKGPLTLVLMTGAILPWLLWHGNARRYLRALPWVSGTALTLALTLPWYLLAEWKTPGFLEYFIVGEHVLRFIDPGWTGDRYGSAHSRPYGAIWLDWVLATLPWSPLGLWLLLRERRGEFVARIRMFGRSPTASYLFAWAVATPAFFTLSGNILWTYVLPALPPVALGIGVSLSRLNSVLPRRVAVGCLMLVPTAAVVLGTLSVVQPNRFKTEKQLIARAEAEMQAGERLYFVDSRPFSARFYSQGNAGIVPRESVRDVLPQQGGRVLLAVEKGDLADIRDRIPGVIAPLYSSRRYVLLSVSNGEKRSHNNDLR</sequence>
<dbReference type="Proteomes" id="UP000252124">
    <property type="component" value="Unassembled WGS sequence"/>
</dbReference>
<comment type="caution">
    <text evidence="10">The sequence shown here is derived from an EMBL/GenBank/DDBJ whole genome shotgun (WGS) entry which is preliminary data.</text>
</comment>
<comment type="subcellular location">
    <subcellularLocation>
        <location evidence="1">Cell membrane</location>
        <topology evidence="1">Multi-pass membrane protein</topology>
    </subcellularLocation>
</comment>
<evidence type="ECO:0000313" key="10">
    <source>
        <dbReference type="EMBL" id="RBP24235.1"/>
    </source>
</evidence>
<evidence type="ECO:0000313" key="11">
    <source>
        <dbReference type="Proteomes" id="UP000252124"/>
    </source>
</evidence>
<proteinExistence type="predicted"/>
<keyword evidence="6 8" id="KW-1133">Transmembrane helix</keyword>
<feature type="transmembrane region" description="Helical" evidence="8">
    <location>
        <begin position="307"/>
        <end position="331"/>
    </location>
</feature>
<keyword evidence="7 8" id="KW-0472">Membrane</keyword>
<feature type="transmembrane region" description="Helical" evidence="8">
    <location>
        <begin position="163"/>
        <end position="192"/>
    </location>
</feature>
<gene>
    <name evidence="10" type="ORF">DFP87_101745</name>
</gene>
<dbReference type="RefSeq" id="WP_088587445.1">
    <property type="nucleotide sequence ID" value="NZ_CADIJU010000001.1"/>
</dbReference>
<dbReference type="InterPro" id="IPR003342">
    <property type="entry name" value="ArnT-like_N"/>
</dbReference>
<dbReference type="Pfam" id="PF02366">
    <property type="entry name" value="PMT"/>
    <property type="match status" value="1"/>
</dbReference>
<feature type="transmembrane region" description="Helical" evidence="8">
    <location>
        <begin position="357"/>
        <end position="378"/>
    </location>
</feature>
<evidence type="ECO:0000256" key="6">
    <source>
        <dbReference type="ARBA" id="ARBA00022989"/>
    </source>
</evidence>
<keyword evidence="2" id="KW-1003">Cell membrane</keyword>
<name>A0ABX9GIR3_9BURK</name>
<feature type="domain" description="ArnT-like N-terminal" evidence="9">
    <location>
        <begin position="31"/>
        <end position="236"/>
    </location>
</feature>
<accession>A0ABX9GIR3</accession>
<feature type="transmembrane region" description="Helical" evidence="8">
    <location>
        <begin position="115"/>
        <end position="143"/>
    </location>
</feature>
<evidence type="ECO:0000256" key="4">
    <source>
        <dbReference type="ARBA" id="ARBA00022679"/>
    </source>
</evidence>
<dbReference type="PANTHER" id="PTHR33908:SF3">
    <property type="entry name" value="UNDECAPRENYL PHOSPHATE-ALPHA-4-AMINO-4-DEOXY-L-ARABINOSE ARABINOSYL TRANSFERASE"/>
    <property type="match status" value="1"/>
</dbReference>
<keyword evidence="4" id="KW-0808">Transferase</keyword>
<evidence type="ECO:0000256" key="3">
    <source>
        <dbReference type="ARBA" id="ARBA00022676"/>
    </source>
</evidence>
<dbReference type="InterPro" id="IPR050297">
    <property type="entry name" value="LipidA_mod_glycosyltrf_83"/>
</dbReference>
<evidence type="ECO:0000256" key="7">
    <source>
        <dbReference type="ARBA" id="ARBA00023136"/>
    </source>
</evidence>
<evidence type="ECO:0000256" key="5">
    <source>
        <dbReference type="ARBA" id="ARBA00022692"/>
    </source>
</evidence>
<protein>
    <submittedName>
        <fullName evidence="10">Dolichyl-phosphate-mannose-protein mannosyltransferase</fullName>
    </submittedName>
</protein>
<evidence type="ECO:0000259" key="9">
    <source>
        <dbReference type="Pfam" id="PF02366"/>
    </source>
</evidence>
<dbReference type="GeneID" id="99728830"/>
<dbReference type="EMBL" id="QNRM01000001">
    <property type="protein sequence ID" value="RBP24235.1"/>
    <property type="molecule type" value="Genomic_DNA"/>
</dbReference>
<feature type="transmembrane region" description="Helical" evidence="8">
    <location>
        <begin position="87"/>
        <end position="103"/>
    </location>
</feature>
<keyword evidence="5 8" id="KW-0812">Transmembrane</keyword>
<organism evidence="10 11">
    <name type="scientific">Achromobacter marplatensis</name>
    <dbReference type="NCBI Taxonomy" id="470868"/>
    <lineage>
        <taxon>Bacteria</taxon>
        <taxon>Pseudomonadati</taxon>
        <taxon>Pseudomonadota</taxon>
        <taxon>Betaproteobacteria</taxon>
        <taxon>Burkholderiales</taxon>
        <taxon>Alcaligenaceae</taxon>
        <taxon>Achromobacter</taxon>
    </lineage>
</organism>